<feature type="transmembrane region" description="Helical" evidence="8">
    <location>
        <begin position="25"/>
        <end position="46"/>
    </location>
</feature>
<evidence type="ECO:0000256" key="4">
    <source>
        <dbReference type="ARBA" id="ARBA00022692"/>
    </source>
</evidence>
<evidence type="ECO:0000256" key="7">
    <source>
        <dbReference type="ARBA" id="ARBA00023180"/>
    </source>
</evidence>
<evidence type="ECO:0000256" key="6">
    <source>
        <dbReference type="ARBA" id="ARBA00023136"/>
    </source>
</evidence>
<dbReference type="EMBL" id="JARBDR010000877">
    <property type="protein sequence ID" value="KAJ8305092.1"/>
    <property type="molecule type" value="Genomic_DNA"/>
</dbReference>
<dbReference type="Proteomes" id="UP001217089">
    <property type="component" value="Unassembled WGS sequence"/>
</dbReference>
<evidence type="ECO:0000256" key="8">
    <source>
        <dbReference type="SAM" id="Phobius"/>
    </source>
</evidence>
<evidence type="ECO:0000313" key="10">
    <source>
        <dbReference type="Proteomes" id="UP001217089"/>
    </source>
</evidence>
<keyword evidence="4 8" id="KW-0812">Transmembrane</keyword>
<feature type="transmembrane region" description="Helical" evidence="8">
    <location>
        <begin position="258"/>
        <end position="279"/>
    </location>
</feature>
<dbReference type="PROSITE" id="PS50267">
    <property type="entry name" value="NA_NEUROTRAN_SYMP_3"/>
    <property type="match status" value="1"/>
</dbReference>
<feature type="transmembrane region" description="Helical" evidence="8">
    <location>
        <begin position="348"/>
        <end position="371"/>
    </location>
</feature>
<dbReference type="PROSITE" id="PS00754">
    <property type="entry name" value="NA_NEUROTRAN_SYMP_2"/>
    <property type="match status" value="1"/>
</dbReference>
<keyword evidence="3" id="KW-0813">Transport</keyword>
<dbReference type="SUPFAM" id="SSF161070">
    <property type="entry name" value="SNF-like"/>
    <property type="match status" value="1"/>
</dbReference>
<feature type="transmembrane region" description="Helical" evidence="8">
    <location>
        <begin position="392"/>
        <end position="416"/>
    </location>
</feature>
<gene>
    <name evidence="9" type="ORF">KUTeg_017355</name>
</gene>
<dbReference type="Pfam" id="PF00209">
    <property type="entry name" value="SNF"/>
    <property type="match status" value="2"/>
</dbReference>
<dbReference type="PRINTS" id="PR00176">
    <property type="entry name" value="NANEUSMPORT"/>
</dbReference>
<feature type="non-terminal residue" evidence="9">
    <location>
        <position position="458"/>
    </location>
</feature>
<dbReference type="InterPro" id="IPR037272">
    <property type="entry name" value="SNS_sf"/>
</dbReference>
<sequence>MKLKYQQAFLKDEIRMDGESSRESWGSQVEFVLTLIGFAVGLGNVWRFPYLCYKNGGGIICLGQYARLGPLKIWRVNPAFKGLGFAMVIVTAFIALYYCVIIAWCLYFFFSSMTSSLPWSSCDNPWNTCTCRYGVYNKSLIGIWNGTRPECANVSLENKAITTPSEDYWKYNVLDISGSLEESGGVKWELALCLLLAWTVTFFVLCKGVVYVTATFPYVLLTVLLVRGLTLEGSEEGINYYLTPTFEKITDPNVWADAAAQIFFSLSSCQGGLLAMASYNKFNNNLLRDTFVIPIINCLTSFYGGFTIFSVLGFMAKSKGVSVDKVAEEGPGLAFVVYPEGLVQMPVAPFWSCVFFLMMLTLGFSSIFGLTETVITGIMDEVIGFLKTKWHVVGFRFMICMTGFLLGLPMVTRGGFYLFDIVDKSEDIEMMLGKKLHVRISFIYFGITWCFLAPICLT</sequence>
<proteinExistence type="inferred from homology"/>
<keyword evidence="10" id="KW-1185">Reference proteome</keyword>
<keyword evidence="6 8" id="KW-0472">Membrane</keyword>
<evidence type="ECO:0000256" key="3">
    <source>
        <dbReference type="ARBA" id="ARBA00022448"/>
    </source>
</evidence>
<evidence type="ECO:0000313" key="9">
    <source>
        <dbReference type="EMBL" id="KAJ8305092.1"/>
    </source>
</evidence>
<evidence type="ECO:0000256" key="2">
    <source>
        <dbReference type="ARBA" id="ARBA00006459"/>
    </source>
</evidence>
<name>A0ABQ9EIH6_TEGGR</name>
<comment type="subcellular location">
    <subcellularLocation>
        <location evidence="1">Membrane</location>
        <topology evidence="1">Multi-pass membrane protein</topology>
    </subcellularLocation>
</comment>
<protein>
    <recommendedName>
        <fullName evidence="11">Transporter</fullName>
    </recommendedName>
</protein>
<feature type="transmembrane region" description="Helical" evidence="8">
    <location>
        <begin position="291"/>
        <end position="316"/>
    </location>
</feature>
<evidence type="ECO:0000256" key="1">
    <source>
        <dbReference type="ARBA" id="ARBA00004141"/>
    </source>
</evidence>
<feature type="transmembrane region" description="Helical" evidence="8">
    <location>
        <begin position="83"/>
        <end position="110"/>
    </location>
</feature>
<evidence type="ECO:0000256" key="5">
    <source>
        <dbReference type="ARBA" id="ARBA00022989"/>
    </source>
</evidence>
<organism evidence="9 10">
    <name type="scientific">Tegillarca granosa</name>
    <name type="common">Malaysian cockle</name>
    <name type="synonym">Anadara granosa</name>
    <dbReference type="NCBI Taxonomy" id="220873"/>
    <lineage>
        <taxon>Eukaryota</taxon>
        <taxon>Metazoa</taxon>
        <taxon>Spiralia</taxon>
        <taxon>Lophotrochozoa</taxon>
        <taxon>Mollusca</taxon>
        <taxon>Bivalvia</taxon>
        <taxon>Autobranchia</taxon>
        <taxon>Pteriomorphia</taxon>
        <taxon>Arcoida</taxon>
        <taxon>Arcoidea</taxon>
        <taxon>Arcidae</taxon>
        <taxon>Tegillarca</taxon>
    </lineage>
</organism>
<feature type="transmembrane region" description="Helical" evidence="8">
    <location>
        <begin position="436"/>
        <end position="457"/>
    </location>
</feature>
<dbReference type="PANTHER" id="PTHR11616">
    <property type="entry name" value="SODIUM/CHLORIDE DEPENDENT TRANSPORTER"/>
    <property type="match status" value="1"/>
</dbReference>
<reference evidence="9 10" key="1">
    <citation type="submission" date="2022-12" db="EMBL/GenBank/DDBJ databases">
        <title>Chromosome-level genome of Tegillarca granosa.</title>
        <authorList>
            <person name="Kim J."/>
        </authorList>
    </citation>
    <scope>NUCLEOTIDE SEQUENCE [LARGE SCALE GENOMIC DNA]</scope>
    <source>
        <strain evidence="9">Teg-2019</strain>
        <tissue evidence="9">Adductor muscle</tissue>
    </source>
</reference>
<keyword evidence="7" id="KW-0325">Glycoprotein</keyword>
<comment type="caution">
    <text evidence="9">The sequence shown here is derived from an EMBL/GenBank/DDBJ whole genome shotgun (WGS) entry which is preliminary data.</text>
</comment>
<keyword evidence="5 8" id="KW-1133">Transmembrane helix</keyword>
<feature type="transmembrane region" description="Helical" evidence="8">
    <location>
        <begin position="190"/>
        <end position="214"/>
    </location>
</feature>
<evidence type="ECO:0008006" key="11">
    <source>
        <dbReference type="Google" id="ProtNLM"/>
    </source>
</evidence>
<comment type="similarity">
    <text evidence="2">Belongs to the sodium:neurotransmitter symporter (SNF) (TC 2.A.22) family.</text>
</comment>
<dbReference type="InterPro" id="IPR000175">
    <property type="entry name" value="Na/ntran_symport"/>
</dbReference>
<dbReference type="PANTHER" id="PTHR11616:SF321">
    <property type="entry name" value="SODIUM-DEPENDENT NUTRIENT AMINO ACID TRANSPORTER 1-RELATED"/>
    <property type="match status" value="1"/>
</dbReference>
<accession>A0ABQ9EIH6</accession>